<evidence type="ECO:0000313" key="2">
    <source>
        <dbReference type="EMBL" id="XDK39437.1"/>
    </source>
</evidence>
<accession>A0AB39I545</accession>
<proteinExistence type="predicted"/>
<protein>
    <submittedName>
        <fullName evidence="2">Uncharacterized protein</fullName>
    </submittedName>
</protein>
<feature type="region of interest" description="Disordered" evidence="1">
    <location>
        <begin position="71"/>
        <end position="93"/>
    </location>
</feature>
<dbReference type="RefSeq" id="WP_045188440.1">
    <property type="nucleotide sequence ID" value="NZ_CP162607.1"/>
</dbReference>
<gene>
    <name evidence="2" type="ORF">AB4Y39_12455</name>
</gene>
<sequence length="166" mass="18110">MTLTLSHGQWSITVNRPTDSRANFQAHYTLNESTGVDTTYSWNWKGQTLAGASNCTFSFSSQVIPLASAAHTMPPQPTAHNGSEHDGGSQLPGAISWSTSIAQGAWYNAPQPGSDECYGQSLTSWNYAQRDCDDDSDYVQIELNALFYWESDLLAGLEAQNWHAGA</sequence>
<evidence type="ECO:0000256" key="1">
    <source>
        <dbReference type="SAM" id="MobiDB-lite"/>
    </source>
</evidence>
<organism evidence="2">
    <name type="scientific">Pseudomonas sp. Hg7Tf</name>
    <dbReference type="NCBI Taxonomy" id="3236988"/>
    <lineage>
        <taxon>Bacteria</taxon>
        <taxon>Pseudomonadati</taxon>
        <taxon>Pseudomonadota</taxon>
        <taxon>Gammaproteobacteria</taxon>
        <taxon>Pseudomonadales</taxon>
        <taxon>Pseudomonadaceae</taxon>
        <taxon>Pseudomonas</taxon>
    </lineage>
</organism>
<dbReference type="EMBL" id="CP162607">
    <property type="protein sequence ID" value="XDK39437.1"/>
    <property type="molecule type" value="Genomic_DNA"/>
</dbReference>
<reference evidence="2" key="1">
    <citation type="submission" date="2024-07" db="EMBL/GenBank/DDBJ databases">
        <title>Identification and characteristics of a novel species of coltsfoot's symbiotic bacteria.</title>
        <authorList>
            <person name="Juszczyk A."/>
            <person name="Jasielczuk I."/>
            <person name="Gurgul A."/>
            <person name="Rogala M."/>
            <person name="Kowalczyk A."/>
            <person name="Szmatola T."/>
            <person name="Kosecka-Strojek M."/>
            <person name="Arent Z."/>
            <person name="Latowski D."/>
        </authorList>
    </citation>
    <scope>NUCLEOTIDE SEQUENCE</scope>
    <source>
        <strain evidence="2">Hg7Tf</strain>
    </source>
</reference>
<dbReference type="AlphaFoldDB" id="A0AB39I545"/>
<name>A0AB39I545_9PSED</name>